<evidence type="ECO:0000256" key="1">
    <source>
        <dbReference type="ARBA" id="ARBA00022801"/>
    </source>
</evidence>
<name>A0A1M6WEN8_XYLRU</name>
<dbReference type="RefSeq" id="WP_073209466.1">
    <property type="nucleotide sequence ID" value="NZ_FRBD01000016.1"/>
</dbReference>
<organism evidence="3 4">
    <name type="scientific">Xylanibacter ruminicola</name>
    <name type="common">Prevotella ruminicola</name>
    <dbReference type="NCBI Taxonomy" id="839"/>
    <lineage>
        <taxon>Bacteria</taxon>
        <taxon>Pseudomonadati</taxon>
        <taxon>Bacteroidota</taxon>
        <taxon>Bacteroidia</taxon>
        <taxon>Bacteroidales</taxon>
        <taxon>Prevotellaceae</taxon>
        <taxon>Xylanibacter</taxon>
    </lineage>
</organism>
<dbReference type="GO" id="GO:0016787">
    <property type="term" value="F:hydrolase activity"/>
    <property type="evidence" value="ECO:0007669"/>
    <property type="project" value="UniProtKB-KW"/>
</dbReference>
<evidence type="ECO:0000313" key="3">
    <source>
        <dbReference type="EMBL" id="SHK92066.1"/>
    </source>
</evidence>
<dbReference type="SUPFAM" id="SSF52499">
    <property type="entry name" value="Isochorismatase-like hydrolases"/>
    <property type="match status" value="1"/>
</dbReference>
<dbReference type="CDD" id="cd00431">
    <property type="entry name" value="cysteine_hydrolases"/>
    <property type="match status" value="1"/>
</dbReference>
<sequence>MQTKALVVIDIQNDITKHYRDIVDNINAAIEWAVSKGMQVVYIKHNNITAGTRTFKPGTRGEELAPELKVVSDNIFVKTKSNALTSEAFATFIAGNGITEFYVTGADATGCVKSTCFNMRKAGYTVHVLSDCITSYDLKKLPEMLAYYEKQGCELINLGAKLINNHQTAASLNEKAMRRTQEP</sequence>
<reference evidence="3 4" key="1">
    <citation type="submission" date="2016-11" db="EMBL/GenBank/DDBJ databases">
        <authorList>
            <person name="Jaros S."/>
            <person name="Januszkiewicz K."/>
            <person name="Wedrychowicz H."/>
        </authorList>
    </citation>
    <scope>NUCLEOTIDE SEQUENCE [LARGE SCALE GENOMIC DNA]</scope>
    <source>
        <strain evidence="3 4">KHT3</strain>
    </source>
</reference>
<dbReference type="EMBL" id="FRBD01000016">
    <property type="protein sequence ID" value="SHK92066.1"/>
    <property type="molecule type" value="Genomic_DNA"/>
</dbReference>
<evidence type="ECO:0000313" key="4">
    <source>
        <dbReference type="Proteomes" id="UP000184130"/>
    </source>
</evidence>
<dbReference type="InterPro" id="IPR036380">
    <property type="entry name" value="Isochorismatase-like_sf"/>
</dbReference>
<dbReference type="OrthoDB" id="9791276at2"/>
<protein>
    <submittedName>
        <fullName evidence="3">Nicotinamidase-related amidase</fullName>
    </submittedName>
</protein>
<keyword evidence="1" id="KW-0378">Hydrolase</keyword>
<dbReference type="Pfam" id="PF00857">
    <property type="entry name" value="Isochorismatase"/>
    <property type="match status" value="1"/>
</dbReference>
<proteinExistence type="predicted"/>
<evidence type="ECO:0000259" key="2">
    <source>
        <dbReference type="Pfam" id="PF00857"/>
    </source>
</evidence>
<dbReference type="InterPro" id="IPR050272">
    <property type="entry name" value="Isochorismatase-like_hydrls"/>
</dbReference>
<dbReference type="AlphaFoldDB" id="A0A1M6WEN8"/>
<feature type="domain" description="Isochorismatase-like" evidence="2">
    <location>
        <begin position="5"/>
        <end position="156"/>
    </location>
</feature>
<dbReference type="Proteomes" id="UP000184130">
    <property type="component" value="Unassembled WGS sequence"/>
</dbReference>
<dbReference type="Gene3D" id="3.40.50.850">
    <property type="entry name" value="Isochorismatase-like"/>
    <property type="match status" value="1"/>
</dbReference>
<accession>A0A1M6WEN8</accession>
<gene>
    <name evidence="3" type="ORF">SAMN05216463_11661</name>
</gene>
<dbReference type="PANTHER" id="PTHR43540">
    <property type="entry name" value="PEROXYUREIDOACRYLATE/UREIDOACRYLATE AMIDOHYDROLASE-RELATED"/>
    <property type="match status" value="1"/>
</dbReference>
<dbReference type="InterPro" id="IPR000868">
    <property type="entry name" value="Isochorismatase-like_dom"/>
</dbReference>